<sequence length="130" mass="14945">MNRELLNKIDNSITSILWISATEFHNTQNYFEEFNYLMSGILEKKQENLTGLYQTDSFNRPLSIALIKKDTNQSALAAAESSLAIINKESNSKVLIVHENIEDNLKTKFEKKYKGCEFLEFSPTKEDSND</sequence>
<name>E1WY21_HALMS</name>
<dbReference type="STRING" id="862908.BMS_2800"/>
<protein>
    <submittedName>
        <fullName evidence="1">Uncharacterized protein</fullName>
    </submittedName>
</protein>
<reference evidence="2" key="1">
    <citation type="journal article" date="2013" name="ISME J.">
        <title>A small predatory core genome in the divergent marine Bacteriovorax marinus SJ and the terrestrial Bdellovibrio bacteriovorus.</title>
        <authorList>
            <person name="Crossman L.C."/>
            <person name="Chen H."/>
            <person name="Cerdeno-Tarraga A.M."/>
            <person name="Brooks K."/>
            <person name="Quail M.A."/>
            <person name="Pineiro S.A."/>
            <person name="Hobley L."/>
            <person name="Sockett R.E."/>
            <person name="Bentley S.D."/>
            <person name="Parkhill J."/>
            <person name="Williams H.N."/>
            <person name="Stine O.C."/>
        </authorList>
    </citation>
    <scope>NUCLEOTIDE SEQUENCE [LARGE SCALE GENOMIC DNA]</scope>
    <source>
        <strain evidence="2">ATCC BAA-682 / DSM 15412 / SJ</strain>
    </source>
</reference>
<dbReference type="HOGENOM" id="CLU_1935108_0_0_7"/>
<accession>E1WY21</accession>
<dbReference type="Proteomes" id="UP000008963">
    <property type="component" value="Chromosome"/>
</dbReference>
<dbReference type="EMBL" id="FQ312005">
    <property type="protein sequence ID" value="CBW27576.1"/>
    <property type="molecule type" value="Genomic_DNA"/>
</dbReference>
<dbReference type="PATRIC" id="fig|862908.3.peg.2677"/>
<dbReference type="AlphaFoldDB" id="E1WY21"/>
<proteinExistence type="predicted"/>
<evidence type="ECO:0000313" key="1">
    <source>
        <dbReference type="EMBL" id="CBW27576.1"/>
    </source>
</evidence>
<dbReference type="KEGG" id="bmx:BMS_2800"/>
<gene>
    <name evidence="1" type="ordered locus">BMS_2800</name>
</gene>
<dbReference type="RefSeq" id="WP_014245350.1">
    <property type="nucleotide sequence ID" value="NC_016620.1"/>
</dbReference>
<keyword evidence="2" id="KW-1185">Reference proteome</keyword>
<organism evidence="1 2">
    <name type="scientific">Halobacteriovorax marinus (strain ATCC BAA-682 / DSM 15412 / SJ)</name>
    <name type="common">Bacteriovorax marinus</name>
    <dbReference type="NCBI Taxonomy" id="862908"/>
    <lineage>
        <taxon>Bacteria</taxon>
        <taxon>Pseudomonadati</taxon>
        <taxon>Bdellovibrionota</taxon>
        <taxon>Bacteriovoracia</taxon>
        <taxon>Bacteriovoracales</taxon>
        <taxon>Halobacteriovoraceae</taxon>
        <taxon>Halobacteriovorax</taxon>
    </lineage>
</organism>
<evidence type="ECO:0000313" key="2">
    <source>
        <dbReference type="Proteomes" id="UP000008963"/>
    </source>
</evidence>